<protein>
    <submittedName>
        <fullName evidence="1">Uncharacterized protein</fullName>
    </submittedName>
</protein>
<dbReference type="STRING" id="8496.A0A151NIC7"/>
<dbReference type="InterPro" id="IPR043504">
    <property type="entry name" value="Peptidase_S1_PA_chymotrypsin"/>
</dbReference>
<organism evidence="1 2">
    <name type="scientific">Alligator mississippiensis</name>
    <name type="common">American alligator</name>
    <dbReference type="NCBI Taxonomy" id="8496"/>
    <lineage>
        <taxon>Eukaryota</taxon>
        <taxon>Metazoa</taxon>
        <taxon>Chordata</taxon>
        <taxon>Craniata</taxon>
        <taxon>Vertebrata</taxon>
        <taxon>Euteleostomi</taxon>
        <taxon>Archelosauria</taxon>
        <taxon>Archosauria</taxon>
        <taxon>Crocodylia</taxon>
        <taxon>Alligatoridae</taxon>
        <taxon>Alligatorinae</taxon>
        <taxon>Alligator</taxon>
    </lineage>
</organism>
<dbReference type="Gene3D" id="2.40.10.10">
    <property type="entry name" value="Trypsin-like serine proteases"/>
    <property type="match status" value="1"/>
</dbReference>
<comment type="caution">
    <text evidence="1">The sequence shown here is derived from an EMBL/GenBank/DDBJ whole genome shotgun (WGS) entry which is preliminary data.</text>
</comment>
<dbReference type="eggNOG" id="KOG3627">
    <property type="taxonomic scope" value="Eukaryota"/>
</dbReference>
<dbReference type="SUPFAM" id="SSF50494">
    <property type="entry name" value="Trypsin-like serine proteases"/>
    <property type="match status" value="1"/>
</dbReference>
<name>A0A151NIC7_ALLMI</name>
<dbReference type="AlphaFoldDB" id="A0A151NIC7"/>
<dbReference type="InterPro" id="IPR009003">
    <property type="entry name" value="Peptidase_S1_PA"/>
</dbReference>
<evidence type="ECO:0000313" key="1">
    <source>
        <dbReference type="EMBL" id="KYO36571.1"/>
    </source>
</evidence>
<proteinExistence type="predicted"/>
<sequence length="94" mass="10046">MTSGIWALPGITSWGADCARSWDTLNKSTSGRGSPGIFFNVAALIDFITTQNINPAPVSDHLSTPGPEGYSLQGILIYRESGHIWYPPPSKVGV</sequence>
<keyword evidence="2" id="KW-1185">Reference proteome</keyword>
<dbReference type="Proteomes" id="UP000050525">
    <property type="component" value="Unassembled WGS sequence"/>
</dbReference>
<gene>
    <name evidence="1" type="ORF">Y1Q_0024280</name>
</gene>
<reference evidence="1 2" key="1">
    <citation type="journal article" date="2012" name="Genome Biol.">
        <title>Sequencing three crocodilian genomes to illuminate the evolution of archosaurs and amniotes.</title>
        <authorList>
            <person name="St John J.A."/>
            <person name="Braun E.L."/>
            <person name="Isberg S.R."/>
            <person name="Miles L.G."/>
            <person name="Chong A.Y."/>
            <person name="Gongora J."/>
            <person name="Dalzell P."/>
            <person name="Moran C."/>
            <person name="Bed'hom B."/>
            <person name="Abzhanov A."/>
            <person name="Burgess S.C."/>
            <person name="Cooksey A.M."/>
            <person name="Castoe T.A."/>
            <person name="Crawford N.G."/>
            <person name="Densmore L.D."/>
            <person name="Drew J.C."/>
            <person name="Edwards S.V."/>
            <person name="Faircloth B.C."/>
            <person name="Fujita M.K."/>
            <person name="Greenwold M.J."/>
            <person name="Hoffmann F.G."/>
            <person name="Howard J.M."/>
            <person name="Iguchi T."/>
            <person name="Janes D.E."/>
            <person name="Khan S.Y."/>
            <person name="Kohno S."/>
            <person name="de Koning A.J."/>
            <person name="Lance S.L."/>
            <person name="McCarthy F.M."/>
            <person name="McCormack J.E."/>
            <person name="Merchant M.E."/>
            <person name="Peterson D.G."/>
            <person name="Pollock D.D."/>
            <person name="Pourmand N."/>
            <person name="Raney B.J."/>
            <person name="Roessler K.A."/>
            <person name="Sanford J.R."/>
            <person name="Sawyer R.H."/>
            <person name="Schmidt C.J."/>
            <person name="Triplett E.W."/>
            <person name="Tuberville T.D."/>
            <person name="Venegas-Anaya M."/>
            <person name="Howard J.T."/>
            <person name="Jarvis E.D."/>
            <person name="Guillette L.J.Jr."/>
            <person name="Glenn T.C."/>
            <person name="Green R.E."/>
            <person name="Ray D.A."/>
        </authorList>
    </citation>
    <scope>NUCLEOTIDE SEQUENCE [LARGE SCALE GENOMIC DNA]</scope>
    <source>
        <strain evidence="1">KSC_2009_1</strain>
    </source>
</reference>
<evidence type="ECO:0000313" key="2">
    <source>
        <dbReference type="Proteomes" id="UP000050525"/>
    </source>
</evidence>
<accession>A0A151NIC7</accession>
<dbReference type="EMBL" id="AKHW03002956">
    <property type="protein sequence ID" value="KYO36571.1"/>
    <property type="molecule type" value="Genomic_DNA"/>
</dbReference>